<dbReference type="Proteomes" id="UP000776164">
    <property type="component" value="Unassembled WGS sequence"/>
</dbReference>
<dbReference type="EMBL" id="JAFBBU010000001">
    <property type="protein sequence ID" value="MBM7473283.1"/>
    <property type="molecule type" value="Genomic_DNA"/>
</dbReference>
<proteinExistence type="predicted"/>
<protein>
    <submittedName>
        <fullName evidence="1">Uncharacterized protein</fullName>
    </submittedName>
</protein>
<gene>
    <name evidence="1" type="ORF">JOE66_002917</name>
</gene>
<sequence length="86" mass="9634">MPEHRVEPTPDPLSERVVELENERDALQAELDAIANRAVGQWLTAEHFGSLAVSAMEQTLSWKVTKPLRTVRSAQLRRGNSQKPTS</sequence>
<comment type="caution">
    <text evidence="1">The sequence shown here is derived from an EMBL/GenBank/DDBJ whole genome shotgun (WGS) entry which is preliminary data.</text>
</comment>
<dbReference type="RefSeq" id="WP_205110606.1">
    <property type="nucleotide sequence ID" value="NZ_BAAAHT010000014.1"/>
</dbReference>
<evidence type="ECO:0000313" key="1">
    <source>
        <dbReference type="EMBL" id="MBM7473283.1"/>
    </source>
</evidence>
<evidence type="ECO:0000313" key="2">
    <source>
        <dbReference type="Proteomes" id="UP000776164"/>
    </source>
</evidence>
<accession>A0ABS2L864</accession>
<reference evidence="1 2" key="1">
    <citation type="submission" date="2021-01" db="EMBL/GenBank/DDBJ databases">
        <title>Sequencing the genomes of 1000 actinobacteria strains.</title>
        <authorList>
            <person name="Klenk H.-P."/>
        </authorList>
    </citation>
    <scope>NUCLEOTIDE SEQUENCE [LARGE SCALE GENOMIC DNA]</scope>
    <source>
        <strain evidence="1 2">DSM 13057</strain>
    </source>
</reference>
<keyword evidence="2" id="KW-1185">Reference proteome</keyword>
<organism evidence="1 2">
    <name type="scientific">Subtercola frigoramans</name>
    <dbReference type="NCBI Taxonomy" id="120298"/>
    <lineage>
        <taxon>Bacteria</taxon>
        <taxon>Bacillati</taxon>
        <taxon>Actinomycetota</taxon>
        <taxon>Actinomycetes</taxon>
        <taxon>Micrococcales</taxon>
        <taxon>Microbacteriaceae</taxon>
        <taxon>Subtercola</taxon>
    </lineage>
</organism>
<name>A0ABS2L864_9MICO</name>